<evidence type="ECO:0000313" key="2">
    <source>
        <dbReference type="Proteomes" id="UP001165378"/>
    </source>
</evidence>
<sequence length="350" mass="36800">MITDDRRPLKLAVDRLQAAAAARASGDFADAVNAVLAALPQSDRRDASDAVPRLAKLLPDTPVWLQGMVAVITGACVELGADPAVCAPVILDSARDAVRRAAEFPAIWAAAGGGALPVPQSVDPSAEAIDQLGGASAGEEALLGLMAWWQVQQWELATVAMLSHRPIRDGLAERAQFRAEAERLALVGPYPLESMRHIVRMVDDEPMLVLHRPSGTAYRMRMGGLGDNRQLLTLLADTLVGGGHVPGVAPHPAAVGLARDTPFGPGTNPPSANVSAQFALANPDGTLIDPEGCPDDITFTDGIRFLVLDAPRTPLTWTAGRLFPVVSGSLVLDAVLSPEESRTWAAKASH</sequence>
<accession>A0AA41Q8N1</accession>
<dbReference type="AlphaFoldDB" id="A0AA41Q8N1"/>
<dbReference type="EMBL" id="JAKFHA010000033">
    <property type="protein sequence ID" value="MCF2532389.1"/>
    <property type="molecule type" value="Genomic_DNA"/>
</dbReference>
<keyword evidence="2" id="KW-1185">Reference proteome</keyword>
<reference evidence="1" key="1">
    <citation type="submission" date="2022-01" db="EMBL/GenBank/DDBJ databases">
        <title>Genome-Based Taxonomic Classification of the Phylum Actinobacteria.</title>
        <authorList>
            <person name="Gao Y."/>
        </authorList>
    </citation>
    <scope>NUCLEOTIDE SEQUENCE</scope>
    <source>
        <strain evidence="1">KLBMP 8922</strain>
    </source>
</reference>
<name>A0AA41Q8N1_9ACTN</name>
<proteinExistence type="predicted"/>
<gene>
    <name evidence="1" type="ORF">LZ495_34965</name>
</gene>
<evidence type="ECO:0000313" key="1">
    <source>
        <dbReference type="EMBL" id="MCF2532389.1"/>
    </source>
</evidence>
<protein>
    <submittedName>
        <fullName evidence="1">Uncharacterized protein</fullName>
    </submittedName>
</protein>
<dbReference type="RefSeq" id="WP_235057168.1">
    <property type="nucleotide sequence ID" value="NZ_JAKFHA010000033.1"/>
</dbReference>
<organism evidence="1 2">
    <name type="scientific">Yinghuangia soli</name>
    <dbReference type="NCBI Taxonomy" id="2908204"/>
    <lineage>
        <taxon>Bacteria</taxon>
        <taxon>Bacillati</taxon>
        <taxon>Actinomycetota</taxon>
        <taxon>Actinomycetes</taxon>
        <taxon>Kitasatosporales</taxon>
        <taxon>Streptomycetaceae</taxon>
        <taxon>Yinghuangia</taxon>
    </lineage>
</organism>
<dbReference type="Proteomes" id="UP001165378">
    <property type="component" value="Unassembled WGS sequence"/>
</dbReference>
<comment type="caution">
    <text evidence="1">The sequence shown here is derived from an EMBL/GenBank/DDBJ whole genome shotgun (WGS) entry which is preliminary data.</text>
</comment>